<dbReference type="EMBL" id="CP017557">
    <property type="protein sequence ID" value="AOW05051.1"/>
    <property type="molecule type" value="Genomic_DNA"/>
</dbReference>
<feature type="region of interest" description="Disordered" evidence="1">
    <location>
        <begin position="242"/>
        <end position="293"/>
    </location>
</feature>
<dbReference type="VEuPathDB" id="FungiDB:YALI1_E08043g"/>
<name>A0A1D8NHE7_YARLL</name>
<dbReference type="Proteomes" id="UP000182444">
    <property type="component" value="Chromosome 1E"/>
</dbReference>
<feature type="compositionally biased region" description="Acidic residues" evidence="1">
    <location>
        <begin position="267"/>
        <end position="280"/>
    </location>
</feature>
<organism evidence="2 4">
    <name type="scientific">Yarrowia lipolytica</name>
    <name type="common">Candida lipolytica</name>
    <dbReference type="NCBI Taxonomy" id="4952"/>
    <lineage>
        <taxon>Eukaryota</taxon>
        <taxon>Fungi</taxon>
        <taxon>Dikarya</taxon>
        <taxon>Ascomycota</taxon>
        <taxon>Saccharomycotina</taxon>
        <taxon>Dipodascomycetes</taxon>
        <taxon>Dipodascales</taxon>
        <taxon>Dipodascales incertae sedis</taxon>
        <taxon>Yarrowia</taxon>
    </lineage>
</organism>
<feature type="compositionally biased region" description="Polar residues" evidence="1">
    <location>
        <begin position="51"/>
        <end position="63"/>
    </location>
</feature>
<accession>A0A1D8NHE7</accession>
<evidence type="ECO:0000313" key="5">
    <source>
        <dbReference type="Proteomes" id="UP000256601"/>
    </source>
</evidence>
<evidence type="ECO:0000313" key="2">
    <source>
        <dbReference type="EMBL" id="AOW05051.1"/>
    </source>
</evidence>
<evidence type="ECO:0000313" key="4">
    <source>
        <dbReference type="Proteomes" id="UP000182444"/>
    </source>
</evidence>
<evidence type="ECO:0000313" key="3">
    <source>
        <dbReference type="EMBL" id="RDW27805.1"/>
    </source>
</evidence>
<proteinExistence type="predicted"/>
<reference evidence="2 4" key="1">
    <citation type="journal article" date="2016" name="PLoS ONE">
        <title>Sequence Assembly of Yarrowia lipolytica Strain W29/CLIB89 Shows Transposable Element Diversity.</title>
        <authorList>
            <person name="Magnan C."/>
            <person name="Yu J."/>
            <person name="Chang I."/>
            <person name="Jahn E."/>
            <person name="Kanomata Y."/>
            <person name="Wu J."/>
            <person name="Zeller M."/>
            <person name="Oakes M."/>
            <person name="Baldi P."/>
            <person name="Sandmeyer S."/>
        </authorList>
    </citation>
    <scope>NUCLEOTIDE SEQUENCE [LARGE SCALE GENOMIC DNA]</scope>
    <source>
        <strain evidence="2">CLIB89</strain>
        <strain evidence="4">CLIB89(W29)</strain>
    </source>
</reference>
<evidence type="ECO:0000256" key="1">
    <source>
        <dbReference type="SAM" id="MobiDB-lite"/>
    </source>
</evidence>
<protein>
    <submittedName>
        <fullName evidence="2">Uncharacterized protein</fullName>
    </submittedName>
</protein>
<reference evidence="3 5" key="2">
    <citation type="submission" date="2018-07" db="EMBL/GenBank/DDBJ databases">
        <title>Draft Genome Assemblies for Five Robust Yarrowia lipolytica Strains Exhibiting High Lipid Production and Pentose Sugar Utilization and Sugar Alcohol Secretion from Undetoxified Lignocellulosic Biomass Hydrolysates.</title>
        <authorList>
            <consortium name="DOE Joint Genome Institute"/>
            <person name="Walker C."/>
            <person name="Ryu S."/>
            <person name="Na H."/>
            <person name="Zane M."/>
            <person name="LaButti K."/>
            <person name="Lipzen A."/>
            <person name="Haridas S."/>
            <person name="Barry K."/>
            <person name="Grigoriev I.V."/>
            <person name="Quarterman J."/>
            <person name="Slininger P."/>
            <person name="Dien B."/>
            <person name="Trinh C.T."/>
        </authorList>
    </citation>
    <scope>NUCLEOTIDE SEQUENCE [LARGE SCALE GENOMIC DNA]</scope>
    <source>
        <strain evidence="3 5">YB392</strain>
    </source>
</reference>
<feature type="region of interest" description="Disordered" evidence="1">
    <location>
        <begin position="1"/>
        <end position="102"/>
    </location>
</feature>
<sequence length="293" mass="31917">MTPATPPHHHMDLDTPPTPRYGPMEDSPMRKKDAKPASRPHDPNRQKTQRHTSMNNTKTPNRQRNTKGEAPASVSRMMLTPADTPVSSKRTPVDVLESNKKTGRVLFPPANIVQAGSGRARHHAHTPVTPRTSRVRKSTHKHLLKTKPISQPQFTIFSDSAAAKAEANGDDPFVCPDAPKAASPRAVSSLAHPHQEKPDPSVPGMWYNFRGKKHYRPFKQGEGLDVKPKVLFKEELSKVTIQETDDPFGGGPIGGPTIASEIADAAESGDSEAETDEDADPLSSFSEEIASLS</sequence>
<dbReference type="AlphaFoldDB" id="A0A1D8NHE7"/>
<dbReference type="Proteomes" id="UP000256601">
    <property type="component" value="Unassembled WGS sequence"/>
</dbReference>
<gene>
    <name evidence="3" type="ORF">B0I71DRAFT_173098</name>
    <name evidence="2" type="ORF">YALI1_E08043g</name>
</gene>
<dbReference type="EMBL" id="KZ857328">
    <property type="protein sequence ID" value="RDW27805.1"/>
    <property type="molecule type" value="Genomic_DNA"/>
</dbReference>
<feature type="compositionally biased region" description="Basic and acidic residues" evidence="1">
    <location>
        <begin position="27"/>
        <end position="45"/>
    </location>
</feature>
<feature type="region of interest" description="Disordered" evidence="1">
    <location>
        <begin position="165"/>
        <end position="205"/>
    </location>
</feature>
<feature type="compositionally biased region" description="Low complexity" evidence="1">
    <location>
        <begin position="255"/>
        <end position="266"/>
    </location>
</feature>
<feature type="region of interest" description="Disordered" evidence="1">
    <location>
        <begin position="116"/>
        <end position="136"/>
    </location>
</feature>
<dbReference type="VEuPathDB" id="FungiDB:YALI0_E06699g"/>
<dbReference type="KEGG" id="yli:2912406"/>
<dbReference type="GeneID" id="2912406"/>